<comment type="similarity">
    <text evidence="1">Belongs to the protease inhibitor I13 (potato type I serine protease inhibitor) family.</text>
</comment>
<protein>
    <submittedName>
        <fullName evidence="4">Uncharacterized protein</fullName>
    </submittedName>
</protein>
<proteinExistence type="inferred from homology"/>
<dbReference type="Pfam" id="PF00280">
    <property type="entry name" value="potato_inhibit"/>
    <property type="match status" value="1"/>
</dbReference>
<gene>
    <name evidence="4" type="ORF">ZEAMMB73_Zm00001d024956</name>
    <name evidence="5" type="ORF">ZEAMMB73_Zm00001d024957</name>
</gene>
<dbReference type="GO" id="GO:0004867">
    <property type="term" value="F:serine-type endopeptidase inhibitor activity"/>
    <property type="evidence" value="ECO:0007669"/>
    <property type="project" value="UniProtKB-KW"/>
</dbReference>
<dbReference type="EMBL" id="CM000786">
    <property type="protein sequence ID" value="AQK42481.1"/>
    <property type="molecule type" value="Genomic_DNA"/>
</dbReference>
<dbReference type="InterPro" id="IPR000864">
    <property type="entry name" value="Prot_inh_pot1"/>
</dbReference>
<dbReference type="AlphaFoldDB" id="A0A1D6J369"/>
<dbReference type="GO" id="GO:0009611">
    <property type="term" value="P:response to wounding"/>
    <property type="evidence" value="ECO:0007669"/>
    <property type="project" value="InterPro"/>
</dbReference>
<evidence type="ECO:0000256" key="1">
    <source>
        <dbReference type="ARBA" id="ARBA00008210"/>
    </source>
</evidence>
<evidence type="ECO:0000313" key="5">
    <source>
        <dbReference type="EMBL" id="AQK42481.1"/>
    </source>
</evidence>
<keyword evidence="3" id="KW-0722">Serine protease inhibitor</keyword>
<sequence>MAVPGKTSWPELIGSEIEQAVDTICTERPDVNVICELQDGQPASTEVCTTVSPVTGEDPPVTVYITYVVDDQVLSGAIMSLEIGKQYLTDLWMVPNIGLRSWIK</sequence>
<reference evidence="4" key="1">
    <citation type="submission" date="2015-12" db="EMBL/GenBank/DDBJ databases">
        <title>Update maize B73 reference genome by single molecule sequencing technologies.</title>
        <authorList>
            <consortium name="Maize Genome Sequencing Project"/>
            <person name="Ware D."/>
        </authorList>
    </citation>
    <scope>NUCLEOTIDE SEQUENCE</scope>
    <source>
        <tissue evidence="4">Seedling</tissue>
    </source>
</reference>
<accession>A0A1D6J369</accession>
<dbReference type="InterPro" id="IPR036354">
    <property type="entry name" value="Prot_inh_pot1_sf"/>
</dbReference>
<dbReference type="SUPFAM" id="SSF54654">
    <property type="entry name" value="CI-2 family of serine protease inhibitors"/>
    <property type="match status" value="1"/>
</dbReference>
<dbReference type="EMBL" id="CM000786">
    <property type="protein sequence ID" value="AQK42480.1"/>
    <property type="molecule type" value="Genomic_DNA"/>
</dbReference>
<keyword evidence="2" id="KW-0646">Protease inhibitor</keyword>
<organism evidence="4">
    <name type="scientific">Zea mays</name>
    <name type="common">Maize</name>
    <dbReference type="NCBI Taxonomy" id="4577"/>
    <lineage>
        <taxon>Eukaryota</taxon>
        <taxon>Viridiplantae</taxon>
        <taxon>Streptophyta</taxon>
        <taxon>Embryophyta</taxon>
        <taxon>Tracheophyta</taxon>
        <taxon>Spermatophyta</taxon>
        <taxon>Magnoliopsida</taxon>
        <taxon>Liliopsida</taxon>
        <taxon>Poales</taxon>
        <taxon>Poaceae</taxon>
        <taxon>PACMAD clade</taxon>
        <taxon>Panicoideae</taxon>
        <taxon>Andropogonodae</taxon>
        <taxon>Andropogoneae</taxon>
        <taxon>Tripsacinae</taxon>
        <taxon>Zea</taxon>
    </lineage>
</organism>
<dbReference type="Gene3D" id="3.30.10.10">
    <property type="entry name" value="Trypsin Inhibitor V, subunit A"/>
    <property type="match status" value="1"/>
</dbReference>
<dbReference type="InParanoid" id="A0A1D6J369"/>
<evidence type="ECO:0000256" key="2">
    <source>
        <dbReference type="ARBA" id="ARBA00022690"/>
    </source>
</evidence>
<evidence type="ECO:0000256" key="3">
    <source>
        <dbReference type="ARBA" id="ARBA00022900"/>
    </source>
</evidence>
<evidence type="ECO:0000313" key="4">
    <source>
        <dbReference type="EMBL" id="AQK42480.1"/>
    </source>
</evidence>
<name>A0A1D6J369_MAIZE</name>